<keyword evidence="5" id="KW-0067">ATP-binding</keyword>
<dbReference type="InterPro" id="IPR001962">
    <property type="entry name" value="Asn_synthase"/>
</dbReference>
<dbReference type="EMBL" id="JBEPML010000018">
    <property type="protein sequence ID" value="MET3793890.1"/>
    <property type="molecule type" value="Genomic_DNA"/>
</dbReference>
<reference evidence="9 10" key="1">
    <citation type="submission" date="2024-06" db="EMBL/GenBank/DDBJ databases">
        <title>Genomic Encyclopedia of Type Strains, Phase IV (KMG-IV): sequencing the most valuable type-strain genomes for metagenomic binning, comparative biology and taxonomic classification.</title>
        <authorList>
            <person name="Goeker M."/>
        </authorList>
    </citation>
    <scope>NUCLEOTIDE SEQUENCE [LARGE SCALE GENOMIC DNA]</scope>
    <source>
        <strain evidence="9 10">DSM 27865</strain>
    </source>
</reference>
<comment type="caution">
    <text evidence="9">The sequence shown here is derived from an EMBL/GenBank/DDBJ whole genome shotgun (WGS) entry which is preliminary data.</text>
</comment>
<feature type="domain" description="Glutamine amidotransferase type-2" evidence="8">
    <location>
        <begin position="2"/>
        <end position="213"/>
    </location>
</feature>
<evidence type="ECO:0000313" key="9">
    <source>
        <dbReference type="EMBL" id="MET3793890.1"/>
    </source>
</evidence>
<comment type="pathway">
    <text evidence="1">Amino-acid biosynthesis; L-asparagine biosynthesis; L-asparagine from L-aspartate (L-Gln route): step 1/1.</text>
</comment>
<dbReference type="Pfam" id="PF00733">
    <property type="entry name" value="Asn_synthase"/>
    <property type="match status" value="1"/>
</dbReference>
<dbReference type="PANTHER" id="PTHR43284">
    <property type="entry name" value="ASPARAGINE SYNTHETASE (GLUTAMINE-HYDROLYZING)"/>
    <property type="match status" value="1"/>
</dbReference>
<dbReference type="CDD" id="cd00712">
    <property type="entry name" value="AsnB"/>
    <property type="match status" value="1"/>
</dbReference>
<evidence type="ECO:0000256" key="2">
    <source>
        <dbReference type="ARBA" id="ARBA00005752"/>
    </source>
</evidence>
<dbReference type="Gene3D" id="3.40.50.620">
    <property type="entry name" value="HUPs"/>
    <property type="match status" value="1"/>
</dbReference>
<keyword evidence="4" id="KW-0547">Nucleotide-binding</keyword>
<sequence>MCAIAGYLGPLPWAEGTRLLQRMCACLAHRGPDGQGVHADDHAGLGHRRLAVIDLSPDAAQPMASDDGTLHITYNGEVFNHVELRAMLEARGRRFRTSSDTEVVLQLYEEFGPDFVSHLNGDFALAIRDAPRRRLVLARDRMGVRPLFYTWHEGRFHFASEAKALFEVPGIAAELDPVALDQIFTLWAPLAPRTAFKGISELPPGHVMIVADGEARIHPYWTLSFPDQGDEDQRPVPVLAEELRALLEDATRIRLRADVEVGSLLSGGLDSSIVTALAARMAPGRLRSFGITFDDAEFDESDWQQATARALGVTHHAIACRTGDIARAFPSVIRHAERSVLRTAPAPLHQLARSVREQGVKVVLSGEGADELFAGYDLFREAKIRRFCARRPGSTIRPHLFRRIYPYLPSLSQQTPEYLAAFFGVGQDNASDPLFSHRPRLRSTAGAKMFFSPDLRAELAGYDAAEEMASLLSDDFARWHPLHQAQYLETRFLLPGYILSSQGDRMAMAHGVEARFPFLDHRLVEFAAKLPPGTKLRGLREKHILREVAAGLLPPSIAARPKQPYRAPDSASFSEAAYAAELLSPQAVAATGLFNPATTARLLDKSRRSGLAGFRDNAAFVGVLSTQLLSREFSGQAPQGA</sequence>
<dbReference type="Gene3D" id="3.60.20.10">
    <property type="entry name" value="Glutamine Phosphoribosylpyrophosphate, subunit 1, domain 1"/>
    <property type="match status" value="1"/>
</dbReference>
<dbReference type="InterPro" id="IPR051786">
    <property type="entry name" value="ASN_synthetase/amidase"/>
</dbReference>
<dbReference type="PIRSF" id="PIRSF001589">
    <property type="entry name" value="Asn_synthetase_glu-h"/>
    <property type="match status" value="1"/>
</dbReference>
<dbReference type="InterPro" id="IPR014729">
    <property type="entry name" value="Rossmann-like_a/b/a_fold"/>
</dbReference>
<dbReference type="GO" id="GO:0004066">
    <property type="term" value="F:asparagine synthase (glutamine-hydrolyzing) activity"/>
    <property type="evidence" value="ECO:0007669"/>
    <property type="project" value="UniProtKB-EC"/>
</dbReference>
<dbReference type="Proteomes" id="UP001549076">
    <property type="component" value="Unassembled WGS sequence"/>
</dbReference>
<dbReference type="EC" id="6.3.5.4" evidence="3"/>
<dbReference type="RefSeq" id="WP_354198169.1">
    <property type="nucleotide sequence ID" value="NZ_JBEPML010000018.1"/>
</dbReference>
<dbReference type="NCBIfam" id="TIGR01536">
    <property type="entry name" value="asn_synth_AEB"/>
    <property type="match status" value="1"/>
</dbReference>
<protein>
    <recommendedName>
        <fullName evidence="3">asparagine synthase (glutamine-hydrolyzing)</fullName>
        <ecNumber evidence="3">6.3.5.4</ecNumber>
    </recommendedName>
</protein>
<evidence type="ECO:0000256" key="7">
    <source>
        <dbReference type="ARBA" id="ARBA00048741"/>
    </source>
</evidence>
<keyword evidence="9" id="KW-0436">Ligase</keyword>
<evidence type="ECO:0000313" key="10">
    <source>
        <dbReference type="Proteomes" id="UP001549076"/>
    </source>
</evidence>
<dbReference type="CDD" id="cd01991">
    <property type="entry name" value="Asn_synthase_B_C"/>
    <property type="match status" value="1"/>
</dbReference>
<keyword evidence="6" id="KW-0315">Glutamine amidotransferase</keyword>
<gene>
    <name evidence="9" type="ORF">ABID37_004129</name>
</gene>
<name>A0ABV2N4Z2_9HYPH</name>
<dbReference type="SUPFAM" id="SSF56235">
    <property type="entry name" value="N-terminal nucleophile aminohydrolases (Ntn hydrolases)"/>
    <property type="match status" value="1"/>
</dbReference>
<evidence type="ECO:0000256" key="4">
    <source>
        <dbReference type="ARBA" id="ARBA00022741"/>
    </source>
</evidence>
<dbReference type="InterPro" id="IPR006426">
    <property type="entry name" value="Asn_synth_AEB"/>
</dbReference>
<dbReference type="PROSITE" id="PS51278">
    <property type="entry name" value="GATASE_TYPE_2"/>
    <property type="match status" value="1"/>
</dbReference>
<dbReference type="InterPro" id="IPR033738">
    <property type="entry name" value="AsnB_N"/>
</dbReference>
<evidence type="ECO:0000256" key="5">
    <source>
        <dbReference type="ARBA" id="ARBA00022840"/>
    </source>
</evidence>
<proteinExistence type="inferred from homology"/>
<dbReference type="PANTHER" id="PTHR43284:SF1">
    <property type="entry name" value="ASPARAGINE SYNTHETASE"/>
    <property type="match status" value="1"/>
</dbReference>
<evidence type="ECO:0000256" key="3">
    <source>
        <dbReference type="ARBA" id="ARBA00012737"/>
    </source>
</evidence>
<accession>A0ABV2N4Z2</accession>
<organism evidence="9 10">
    <name type="scientific">Aquamicrobium terrae</name>
    <dbReference type="NCBI Taxonomy" id="1324945"/>
    <lineage>
        <taxon>Bacteria</taxon>
        <taxon>Pseudomonadati</taxon>
        <taxon>Pseudomonadota</taxon>
        <taxon>Alphaproteobacteria</taxon>
        <taxon>Hyphomicrobiales</taxon>
        <taxon>Phyllobacteriaceae</taxon>
        <taxon>Aquamicrobium</taxon>
    </lineage>
</organism>
<evidence type="ECO:0000256" key="6">
    <source>
        <dbReference type="ARBA" id="ARBA00022962"/>
    </source>
</evidence>
<dbReference type="InterPro" id="IPR029055">
    <property type="entry name" value="Ntn_hydrolases_N"/>
</dbReference>
<evidence type="ECO:0000259" key="8">
    <source>
        <dbReference type="PROSITE" id="PS51278"/>
    </source>
</evidence>
<dbReference type="SUPFAM" id="SSF52402">
    <property type="entry name" value="Adenine nucleotide alpha hydrolases-like"/>
    <property type="match status" value="1"/>
</dbReference>
<comment type="catalytic activity">
    <reaction evidence="7">
        <text>L-aspartate + L-glutamine + ATP + H2O = L-asparagine + L-glutamate + AMP + diphosphate + H(+)</text>
        <dbReference type="Rhea" id="RHEA:12228"/>
        <dbReference type="ChEBI" id="CHEBI:15377"/>
        <dbReference type="ChEBI" id="CHEBI:15378"/>
        <dbReference type="ChEBI" id="CHEBI:29985"/>
        <dbReference type="ChEBI" id="CHEBI:29991"/>
        <dbReference type="ChEBI" id="CHEBI:30616"/>
        <dbReference type="ChEBI" id="CHEBI:33019"/>
        <dbReference type="ChEBI" id="CHEBI:58048"/>
        <dbReference type="ChEBI" id="CHEBI:58359"/>
        <dbReference type="ChEBI" id="CHEBI:456215"/>
        <dbReference type="EC" id="6.3.5.4"/>
    </reaction>
</comment>
<dbReference type="InterPro" id="IPR017932">
    <property type="entry name" value="GATase_2_dom"/>
</dbReference>
<evidence type="ECO:0000256" key="1">
    <source>
        <dbReference type="ARBA" id="ARBA00005187"/>
    </source>
</evidence>
<dbReference type="Pfam" id="PF13537">
    <property type="entry name" value="GATase_7"/>
    <property type="match status" value="1"/>
</dbReference>
<keyword evidence="10" id="KW-1185">Reference proteome</keyword>
<comment type="similarity">
    <text evidence="2">Belongs to the asparagine synthetase family.</text>
</comment>